<sequence length="143" mass="16574">MLYHWLYISTAKVLPRSPEDVMIYLHARNRNADLEITGYLHRENGYYTQYVEGPKNALDQLKLLINKDWRHENIRSLSEGHTPVRRFSGWDMAFTDEEISSFRAVQTRFGYEPDISKAPVQEILHFMDQAVLSGDAQSVADVA</sequence>
<dbReference type="InterPro" id="IPR036046">
    <property type="entry name" value="Acylphosphatase-like_dom_sf"/>
</dbReference>
<gene>
    <name evidence="2" type="ORF">RM543_05940</name>
</gene>
<evidence type="ECO:0000313" key="3">
    <source>
        <dbReference type="Proteomes" id="UP001265259"/>
    </source>
</evidence>
<dbReference type="RefSeq" id="WP_311689991.1">
    <property type="nucleotide sequence ID" value="NZ_JAVRHL010000002.1"/>
</dbReference>
<evidence type="ECO:0000259" key="1">
    <source>
        <dbReference type="PROSITE" id="PS50925"/>
    </source>
</evidence>
<dbReference type="EMBL" id="JAVRHL010000002">
    <property type="protein sequence ID" value="MDT0682217.1"/>
    <property type="molecule type" value="Genomic_DNA"/>
</dbReference>
<organism evidence="2 3">
    <name type="scientific">Tropicimonas omnivorans</name>
    <dbReference type="NCBI Taxonomy" id="3075590"/>
    <lineage>
        <taxon>Bacteria</taxon>
        <taxon>Pseudomonadati</taxon>
        <taxon>Pseudomonadota</taxon>
        <taxon>Alphaproteobacteria</taxon>
        <taxon>Rhodobacterales</taxon>
        <taxon>Roseobacteraceae</taxon>
        <taxon>Tropicimonas</taxon>
    </lineage>
</organism>
<dbReference type="Pfam" id="PF04940">
    <property type="entry name" value="BLUF"/>
    <property type="match status" value="1"/>
</dbReference>
<keyword evidence="3" id="KW-1185">Reference proteome</keyword>
<dbReference type="Proteomes" id="UP001265259">
    <property type="component" value="Unassembled WGS sequence"/>
</dbReference>
<dbReference type="SMART" id="SM01034">
    <property type="entry name" value="BLUF"/>
    <property type="match status" value="1"/>
</dbReference>
<dbReference type="InterPro" id="IPR007024">
    <property type="entry name" value="BLUF_domain"/>
</dbReference>
<evidence type="ECO:0000313" key="2">
    <source>
        <dbReference type="EMBL" id="MDT0682217.1"/>
    </source>
</evidence>
<comment type="caution">
    <text evidence="2">The sequence shown here is derived from an EMBL/GenBank/DDBJ whole genome shotgun (WGS) entry which is preliminary data.</text>
</comment>
<name>A0ABU3DEW2_9RHOB</name>
<proteinExistence type="predicted"/>
<protein>
    <submittedName>
        <fullName evidence="2">BLUF domain-containing protein</fullName>
    </submittedName>
</protein>
<dbReference type="PROSITE" id="PS50925">
    <property type="entry name" value="BLUF"/>
    <property type="match status" value="1"/>
</dbReference>
<feature type="domain" description="BLUF" evidence="1">
    <location>
        <begin position="2"/>
        <end position="93"/>
    </location>
</feature>
<dbReference type="SUPFAM" id="SSF54975">
    <property type="entry name" value="Acylphosphatase/BLUF domain-like"/>
    <property type="match status" value="1"/>
</dbReference>
<accession>A0ABU3DEW2</accession>
<dbReference type="Gene3D" id="3.30.70.100">
    <property type="match status" value="1"/>
</dbReference>
<reference evidence="2 3" key="1">
    <citation type="submission" date="2023-09" db="EMBL/GenBank/DDBJ databases">
        <authorList>
            <person name="Rey-Velasco X."/>
        </authorList>
    </citation>
    <scope>NUCLEOTIDE SEQUENCE [LARGE SCALE GENOMIC DNA]</scope>
    <source>
        <strain evidence="2 3">F158</strain>
    </source>
</reference>